<sequence>MSNYKKLGDYISKIDKKNKDLSVTNLKGLSMTKEFRESTSNTVGTDMSKYRIVDQWHFACDFMSTIRVHAFPVVLNTEIEPVLVSPAYPVFKVNDHNKLDPEYLMMWFRRSEFDRYADFKCDGAIRGGFGWEDLCEVELPIPSIEKQREIVNEYNTVVNRIKLNEQLNQKLEETAQALYKHWFVDFEFPNEDGQPYKSSGGKMVYNEELDKEVSLGWKVSDYENTVSFTTGKLNSNSAVEDGKYPFFTRSAETFKD</sequence>
<dbReference type="EMBL" id="JASAXT010000030">
    <property type="protein sequence ID" value="MDP8149436.1"/>
    <property type="molecule type" value="Genomic_DNA"/>
</dbReference>
<keyword evidence="3" id="KW-0255">Endonuclease</keyword>
<evidence type="ECO:0000313" key="4">
    <source>
        <dbReference type="Proteomes" id="UP001226020"/>
    </source>
</evidence>
<evidence type="ECO:0000256" key="1">
    <source>
        <dbReference type="ARBA" id="ARBA00022747"/>
    </source>
</evidence>
<organism evidence="3 4">
    <name type="scientific">Phocoenobacter atlanticus subsp. atlanticus</name>
    <dbReference type="NCBI Taxonomy" id="3061285"/>
    <lineage>
        <taxon>Bacteria</taxon>
        <taxon>Pseudomonadati</taxon>
        <taxon>Pseudomonadota</taxon>
        <taxon>Gammaproteobacteria</taxon>
        <taxon>Pasteurellales</taxon>
        <taxon>Pasteurellaceae</taxon>
        <taxon>Phocoenobacter</taxon>
        <taxon>Phocoenobacter atlanticus</taxon>
    </lineage>
</organism>
<dbReference type="AlphaFoldDB" id="A0AAW8CJ61"/>
<dbReference type="GO" id="GO:0003677">
    <property type="term" value="F:DNA binding"/>
    <property type="evidence" value="ECO:0007669"/>
    <property type="project" value="UniProtKB-KW"/>
</dbReference>
<keyword evidence="1" id="KW-0680">Restriction system</keyword>
<comment type="caution">
    <text evidence="3">The sequence shown here is derived from an EMBL/GenBank/DDBJ whole genome shotgun (WGS) entry which is preliminary data.</text>
</comment>
<dbReference type="GO" id="GO:0004519">
    <property type="term" value="F:endonuclease activity"/>
    <property type="evidence" value="ECO:0007669"/>
    <property type="project" value="UniProtKB-KW"/>
</dbReference>
<reference evidence="3 4" key="1">
    <citation type="journal article" date="2023" name="Front. Microbiol.">
        <title>Phylogeography and host specificity of Pasteurellaceae pathogenic to sea-farmed fish in the north-east Atlantic.</title>
        <authorList>
            <person name="Gulla S."/>
            <person name="Colquhoun D.J."/>
            <person name="Olsen A.B."/>
            <person name="Spilsberg B."/>
            <person name="Lagesen K."/>
            <person name="Aakesson C.P."/>
            <person name="Strom S."/>
            <person name="Manji F."/>
            <person name="Birkbeck T.H."/>
            <person name="Nilsen H.K."/>
        </authorList>
    </citation>
    <scope>NUCLEOTIDE SEQUENCE [LARGE SCALE GENOMIC DNA]</scope>
    <source>
        <strain evidence="3 4">NVIB3131</strain>
    </source>
</reference>
<dbReference type="InterPro" id="IPR052021">
    <property type="entry name" value="Type-I_RS_S_subunit"/>
</dbReference>
<dbReference type="GO" id="GO:0009307">
    <property type="term" value="P:DNA restriction-modification system"/>
    <property type="evidence" value="ECO:0007669"/>
    <property type="project" value="UniProtKB-KW"/>
</dbReference>
<evidence type="ECO:0000256" key="2">
    <source>
        <dbReference type="ARBA" id="ARBA00023125"/>
    </source>
</evidence>
<gene>
    <name evidence="3" type="ORF">QJU57_10190</name>
</gene>
<dbReference type="PANTHER" id="PTHR30408">
    <property type="entry name" value="TYPE-1 RESTRICTION ENZYME ECOKI SPECIFICITY PROTEIN"/>
    <property type="match status" value="1"/>
</dbReference>
<keyword evidence="3" id="KW-0378">Hydrolase</keyword>
<keyword evidence="3" id="KW-0540">Nuclease</keyword>
<keyword evidence="4" id="KW-1185">Reference proteome</keyword>
<proteinExistence type="predicted"/>
<protein>
    <submittedName>
        <fullName evidence="3">Restriction endonuclease subunit S</fullName>
    </submittedName>
</protein>
<dbReference type="SUPFAM" id="SSF116734">
    <property type="entry name" value="DNA methylase specificity domain"/>
    <property type="match status" value="1"/>
</dbReference>
<evidence type="ECO:0000313" key="3">
    <source>
        <dbReference type="EMBL" id="MDP8149436.1"/>
    </source>
</evidence>
<dbReference type="InterPro" id="IPR044946">
    <property type="entry name" value="Restrct_endonuc_typeI_TRD_sf"/>
</dbReference>
<keyword evidence="2" id="KW-0238">DNA-binding</keyword>
<dbReference type="PANTHER" id="PTHR30408:SF13">
    <property type="entry name" value="TYPE I RESTRICTION ENZYME HINDI SPECIFICITY SUBUNIT"/>
    <property type="match status" value="1"/>
</dbReference>
<dbReference type="Proteomes" id="UP001226020">
    <property type="component" value="Unassembled WGS sequence"/>
</dbReference>
<accession>A0AAW8CJ61</accession>
<dbReference type="RefSeq" id="WP_306352412.1">
    <property type="nucleotide sequence ID" value="NZ_JASAWV010000031.1"/>
</dbReference>
<name>A0AAW8CJ61_9PAST</name>
<dbReference type="Gene3D" id="3.90.220.20">
    <property type="entry name" value="DNA methylase specificity domains"/>
    <property type="match status" value="1"/>
</dbReference>